<name>X0V6C7_9ZZZZ</name>
<gene>
    <name evidence="1" type="ORF">S01H1_33937</name>
</gene>
<organism evidence="1">
    <name type="scientific">marine sediment metagenome</name>
    <dbReference type="NCBI Taxonomy" id="412755"/>
    <lineage>
        <taxon>unclassified sequences</taxon>
        <taxon>metagenomes</taxon>
        <taxon>ecological metagenomes</taxon>
    </lineage>
</organism>
<proteinExistence type="predicted"/>
<reference evidence="1" key="1">
    <citation type="journal article" date="2014" name="Front. Microbiol.">
        <title>High frequency of phylogenetically diverse reductive dehalogenase-homologous genes in deep subseafloor sedimentary metagenomes.</title>
        <authorList>
            <person name="Kawai M."/>
            <person name="Futagami T."/>
            <person name="Toyoda A."/>
            <person name="Takaki Y."/>
            <person name="Nishi S."/>
            <person name="Hori S."/>
            <person name="Arai W."/>
            <person name="Tsubouchi T."/>
            <person name="Morono Y."/>
            <person name="Uchiyama I."/>
            <person name="Ito T."/>
            <person name="Fujiyama A."/>
            <person name="Inagaki F."/>
            <person name="Takami H."/>
        </authorList>
    </citation>
    <scope>NUCLEOTIDE SEQUENCE</scope>
    <source>
        <strain evidence="1">Expedition CK06-06</strain>
    </source>
</reference>
<feature type="non-terminal residue" evidence="1">
    <location>
        <position position="1"/>
    </location>
</feature>
<dbReference type="AlphaFoldDB" id="X0V6C7"/>
<sequence>RSFDFDYVKDLVDEFSANLLKPLGKLDEIQFTKEKENEMRRLWTEFFPYEPENPPGGSLGIILTKR</sequence>
<protein>
    <submittedName>
        <fullName evidence="1">Uncharacterized protein</fullName>
    </submittedName>
</protein>
<evidence type="ECO:0000313" key="1">
    <source>
        <dbReference type="EMBL" id="GAG13660.1"/>
    </source>
</evidence>
<dbReference type="EMBL" id="BARS01021099">
    <property type="protein sequence ID" value="GAG13660.1"/>
    <property type="molecule type" value="Genomic_DNA"/>
</dbReference>
<accession>X0V6C7</accession>
<comment type="caution">
    <text evidence="1">The sequence shown here is derived from an EMBL/GenBank/DDBJ whole genome shotgun (WGS) entry which is preliminary data.</text>
</comment>